<accession>A0A4P6MCQ8</accession>
<dbReference type="PROSITE" id="PS50928">
    <property type="entry name" value="ABC_TM1"/>
    <property type="match status" value="1"/>
</dbReference>
<dbReference type="InterPro" id="IPR000515">
    <property type="entry name" value="MetI-like"/>
</dbReference>
<reference evidence="11 12" key="1">
    <citation type="submission" date="2019-02" db="EMBL/GenBank/DDBJ databases">
        <title>Draft Genome Sequence of Maize Bushy Stunt-like Phytoplasma group 16SrI-B (Aster yellows) in South Africa.</title>
        <authorList>
            <person name="Coetzee B."/>
            <person name="Douglas-Smit N."/>
            <person name="Maree H.J."/>
            <person name="Burger J.T."/>
            <person name="Kruger K."/>
            <person name="Pietersen G."/>
        </authorList>
    </citation>
    <scope>NUCLEOTIDE SEQUENCE [LARGE SCALE GENOMIC DNA]</scope>
    <source>
        <strain evidence="11 12">De Villa</strain>
    </source>
</reference>
<evidence type="ECO:0000256" key="3">
    <source>
        <dbReference type="ARBA" id="ARBA00022448"/>
    </source>
</evidence>
<keyword evidence="3 8" id="KW-0813">Transport</keyword>
<feature type="transmembrane region" description="Helical" evidence="8">
    <location>
        <begin position="154"/>
        <end position="174"/>
    </location>
</feature>
<feature type="region of interest" description="Disordered" evidence="9">
    <location>
        <begin position="1"/>
        <end position="20"/>
    </location>
</feature>
<evidence type="ECO:0000256" key="9">
    <source>
        <dbReference type="SAM" id="MobiDB-lite"/>
    </source>
</evidence>
<feature type="transmembrane region" description="Helical" evidence="8">
    <location>
        <begin position="253"/>
        <end position="275"/>
    </location>
</feature>
<evidence type="ECO:0000256" key="1">
    <source>
        <dbReference type="ARBA" id="ARBA00004651"/>
    </source>
</evidence>
<dbReference type="PANTHER" id="PTHR43848:SF2">
    <property type="entry name" value="PUTRESCINE TRANSPORT SYSTEM PERMEASE PROTEIN POTI"/>
    <property type="match status" value="1"/>
</dbReference>
<evidence type="ECO:0000256" key="2">
    <source>
        <dbReference type="ARBA" id="ARBA00007069"/>
    </source>
</evidence>
<dbReference type="Gene3D" id="1.10.3720.10">
    <property type="entry name" value="MetI-like"/>
    <property type="match status" value="1"/>
</dbReference>
<dbReference type="SUPFAM" id="SSF161098">
    <property type="entry name" value="MetI-like"/>
    <property type="match status" value="1"/>
</dbReference>
<evidence type="ECO:0000256" key="4">
    <source>
        <dbReference type="ARBA" id="ARBA00022475"/>
    </source>
</evidence>
<comment type="similarity">
    <text evidence="2">Belongs to the binding-protein-dependent transport system permease family. CysTW subfamily.</text>
</comment>
<feature type="transmembrane region" description="Helical" evidence="8">
    <location>
        <begin position="122"/>
        <end position="148"/>
    </location>
</feature>
<evidence type="ECO:0000256" key="5">
    <source>
        <dbReference type="ARBA" id="ARBA00022692"/>
    </source>
</evidence>
<evidence type="ECO:0000256" key="6">
    <source>
        <dbReference type="ARBA" id="ARBA00022989"/>
    </source>
</evidence>
<sequence length="334" mass="37005">MSIKLSGANPPQTASTKIPKKPKKTITNTLYIILVLSFIYIPILSLIIFSFNKSEGRIASLVNWQGFSFQWYSKLWTDQTVKTAIKITLYIACLTTLISTFLGTFAAISLAQSLNKKWRNIVLNVSNFSIVIPEIITALALFVVFGFMGLESGFWKMLLAHISFCTPFVVITVYPKVINLDPHSLEAAYDLGATPLKALTKVILPQLKGAMLLGATLAFSLSFDDFMISYFVGGSECQNISAYIYSLKGTINPTVNALSTILIIIASSKIILNFIKYNNQKQNQRKNSKIEAEVNNNENESKNGATTITTNKTTTTKTKTSTKTNTNENEFNTK</sequence>
<name>A0A4P6MCQ8_9MOLU</name>
<dbReference type="Pfam" id="PF00528">
    <property type="entry name" value="BPD_transp_1"/>
    <property type="match status" value="1"/>
</dbReference>
<keyword evidence="4" id="KW-1003">Cell membrane</keyword>
<evidence type="ECO:0000313" key="11">
    <source>
        <dbReference type="EMBL" id="QBF23708.1"/>
    </source>
</evidence>
<dbReference type="CDD" id="cd06261">
    <property type="entry name" value="TM_PBP2"/>
    <property type="match status" value="1"/>
</dbReference>
<organism evidence="11 12">
    <name type="scientific">'Catharanthus roseus' aster yellows phytoplasma</name>
    <dbReference type="NCBI Taxonomy" id="1193712"/>
    <lineage>
        <taxon>Bacteria</taxon>
        <taxon>Bacillati</taxon>
        <taxon>Mycoplasmatota</taxon>
        <taxon>Mollicutes</taxon>
        <taxon>Acholeplasmatales</taxon>
        <taxon>Acholeplasmataceae</taxon>
        <taxon>Candidatus Phytoplasma</taxon>
        <taxon>16SrI (Aster yellows group)</taxon>
    </lineage>
</organism>
<dbReference type="GO" id="GO:0055085">
    <property type="term" value="P:transmembrane transport"/>
    <property type="evidence" value="ECO:0007669"/>
    <property type="project" value="InterPro"/>
</dbReference>
<evidence type="ECO:0000259" key="10">
    <source>
        <dbReference type="PROSITE" id="PS50928"/>
    </source>
</evidence>
<gene>
    <name evidence="11" type="ORF">EXT02_00515</name>
</gene>
<feature type="transmembrane region" description="Helical" evidence="8">
    <location>
        <begin position="87"/>
        <end position="110"/>
    </location>
</feature>
<dbReference type="RefSeq" id="WP_130427392.1">
    <property type="nucleotide sequence ID" value="NZ_CP035949.1"/>
</dbReference>
<dbReference type="InterPro" id="IPR051789">
    <property type="entry name" value="Bact_Polyamine_Transport"/>
</dbReference>
<comment type="subcellular location">
    <subcellularLocation>
        <location evidence="1 8">Cell membrane</location>
        <topology evidence="1 8">Multi-pass membrane protein</topology>
    </subcellularLocation>
</comment>
<protein>
    <submittedName>
        <fullName evidence="11">ABC transporter permease</fullName>
    </submittedName>
</protein>
<feature type="compositionally biased region" description="Polar residues" evidence="9">
    <location>
        <begin position="294"/>
        <end position="305"/>
    </location>
</feature>
<feature type="domain" description="ABC transmembrane type-1" evidence="10">
    <location>
        <begin position="85"/>
        <end position="276"/>
    </location>
</feature>
<keyword evidence="7 8" id="KW-0472">Membrane</keyword>
<evidence type="ECO:0000256" key="7">
    <source>
        <dbReference type="ARBA" id="ARBA00023136"/>
    </source>
</evidence>
<dbReference type="Proteomes" id="UP000289726">
    <property type="component" value="Chromosome"/>
</dbReference>
<feature type="transmembrane region" description="Helical" evidence="8">
    <location>
        <begin position="210"/>
        <end position="233"/>
    </location>
</feature>
<dbReference type="GO" id="GO:0005886">
    <property type="term" value="C:plasma membrane"/>
    <property type="evidence" value="ECO:0007669"/>
    <property type="project" value="UniProtKB-SubCell"/>
</dbReference>
<proteinExistence type="inferred from homology"/>
<dbReference type="PANTHER" id="PTHR43848">
    <property type="entry name" value="PUTRESCINE TRANSPORT SYSTEM PERMEASE PROTEIN POTI"/>
    <property type="match status" value="1"/>
</dbReference>
<feature type="region of interest" description="Disordered" evidence="9">
    <location>
        <begin position="293"/>
        <end position="334"/>
    </location>
</feature>
<evidence type="ECO:0000313" key="12">
    <source>
        <dbReference type="Proteomes" id="UP000289726"/>
    </source>
</evidence>
<evidence type="ECO:0000256" key="8">
    <source>
        <dbReference type="RuleBase" id="RU363032"/>
    </source>
</evidence>
<dbReference type="EMBL" id="CP035949">
    <property type="protein sequence ID" value="QBF23708.1"/>
    <property type="molecule type" value="Genomic_DNA"/>
</dbReference>
<dbReference type="InterPro" id="IPR035906">
    <property type="entry name" value="MetI-like_sf"/>
</dbReference>
<feature type="transmembrane region" description="Helical" evidence="8">
    <location>
        <begin position="30"/>
        <end position="51"/>
    </location>
</feature>
<keyword evidence="12" id="KW-1185">Reference proteome</keyword>
<keyword evidence="6 8" id="KW-1133">Transmembrane helix</keyword>
<dbReference type="AlphaFoldDB" id="A0A4P6MCQ8"/>
<keyword evidence="5 8" id="KW-0812">Transmembrane</keyword>
<feature type="compositionally biased region" description="Low complexity" evidence="9">
    <location>
        <begin position="306"/>
        <end position="334"/>
    </location>
</feature>